<feature type="region of interest" description="Disordered" evidence="1">
    <location>
        <begin position="1"/>
        <end position="36"/>
    </location>
</feature>
<dbReference type="AlphaFoldDB" id="A0A9R1WTU5"/>
<organism evidence="2 3">
    <name type="scientific">Lactuca sativa</name>
    <name type="common">Garden lettuce</name>
    <dbReference type="NCBI Taxonomy" id="4236"/>
    <lineage>
        <taxon>Eukaryota</taxon>
        <taxon>Viridiplantae</taxon>
        <taxon>Streptophyta</taxon>
        <taxon>Embryophyta</taxon>
        <taxon>Tracheophyta</taxon>
        <taxon>Spermatophyta</taxon>
        <taxon>Magnoliopsida</taxon>
        <taxon>eudicotyledons</taxon>
        <taxon>Gunneridae</taxon>
        <taxon>Pentapetalae</taxon>
        <taxon>asterids</taxon>
        <taxon>campanulids</taxon>
        <taxon>Asterales</taxon>
        <taxon>Asteraceae</taxon>
        <taxon>Cichorioideae</taxon>
        <taxon>Cichorieae</taxon>
        <taxon>Lactucinae</taxon>
        <taxon>Lactuca</taxon>
    </lineage>
</organism>
<accession>A0A9R1WTU5</accession>
<feature type="compositionally biased region" description="Polar residues" evidence="1">
    <location>
        <begin position="15"/>
        <end position="31"/>
    </location>
</feature>
<gene>
    <name evidence="2" type="ORF">LSAT_V11C900485810</name>
</gene>
<comment type="caution">
    <text evidence="2">The sequence shown here is derived from an EMBL/GenBank/DDBJ whole genome shotgun (WGS) entry which is preliminary data.</text>
</comment>
<dbReference type="EMBL" id="NBSK02000009">
    <property type="protein sequence ID" value="KAJ0187354.1"/>
    <property type="molecule type" value="Genomic_DNA"/>
</dbReference>
<name>A0A9R1WTU5_LACSA</name>
<reference evidence="2 3" key="1">
    <citation type="journal article" date="2017" name="Nat. Commun.">
        <title>Genome assembly with in vitro proximity ligation data and whole-genome triplication in lettuce.</title>
        <authorList>
            <person name="Reyes-Chin-Wo S."/>
            <person name="Wang Z."/>
            <person name="Yang X."/>
            <person name="Kozik A."/>
            <person name="Arikit S."/>
            <person name="Song C."/>
            <person name="Xia L."/>
            <person name="Froenicke L."/>
            <person name="Lavelle D.O."/>
            <person name="Truco M.J."/>
            <person name="Xia R."/>
            <person name="Zhu S."/>
            <person name="Xu C."/>
            <person name="Xu H."/>
            <person name="Xu X."/>
            <person name="Cox K."/>
            <person name="Korf I."/>
            <person name="Meyers B.C."/>
            <person name="Michelmore R.W."/>
        </authorList>
    </citation>
    <scope>NUCLEOTIDE SEQUENCE [LARGE SCALE GENOMIC DNA]</scope>
    <source>
        <strain evidence="3">cv. Salinas</strain>
        <tissue evidence="2">Seedlings</tissue>
    </source>
</reference>
<evidence type="ECO:0000256" key="1">
    <source>
        <dbReference type="SAM" id="MobiDB-lite"/>
    </source>
</evidence>
<proteinExistence type="predicted"/>
<sequence length="170" mass="19303">MLEEADYKEVHRSIENASTRRVASTNSTSPNEKSRPMVDFVLQTTSTLSRLDVHVLPEKLLEEIEVVNDVSDFENVHLAYLDTIVQKDGEMQHTIKVSLEDEKTIKASNSDSHHSFNESHMLDRKTMSTTTKRTKPRARVATNYVVFDFEPLDSLVCGESEEESLISSDD</sequence>
<feature type="compositionally biased region" description="Basic and acidic residues" evidence="1">
    <location>
        <begin position="1"/>
        <end position="14"/>
    </location>
</feature>
<evidence type="ECO:0000313" key="2">
    <source>
        <dbReference type="EMBL" id="KAJ0187354.1"/>
    </source>
</evidence>
<protein>
    <submittedName>
        <fullName evidence="2">Uncharacterized protein</fullName>
    </submittedName>
</protein>
<dbReference type="Proteomes" id="UP000235145">
    <property type="component" value="Unassembled WGS sequence"/>
</dbReference>
<keyword evidence="3" id="KW-1185">Reference proteome</keyword>
<evidence type="ECO:0000313" key="3">
    <source>
        <dbReference type="Proteomes" id="UP000235145"/>
    </source>
</evidence>